<organism evidence="2 3">
    <name type="scientific">Rhizophlyctis rosea</name>
    <dbReference type="NCBI Taxonomy" id="64517"/>
    <lineage>
        <taxon>Eukaryota</taxon>
        <taxon>Fungi</taxon>
        <taxon>Fungi incertae sedis</taxon>
        <taxon>Chytridiomycota</taxon>
        <taxon>Chytridiomycota incertae sedis</taxon>
        <taxon>Chytridiomycetes</taxon>
        <taxon>Rhizophlyctidales</taxon>
        <taxon>Rhizophlyctidaceae</taxon>
        <taxon>Rhizophlyctis</taxon>
    </lineage>
</organism>
<dbReference type="Proteomes" id="UP001212841">
    <property type="component" value="Unassembled WGS sequence"/>
</dbReference>
<dbReference type="AlphaFoldDB" id="A0AAD5SIW4"/>
<sequence>MLMYSFAWTTESEDEDEDSEAESVESDLSQPESVAPSGLLMALPIELLSEVFTLCLITSKFKGWTTLLLLSKACHAELLYNPMVLRRTLPLVYGGVFPTLSKLIYCRTRIRSDRQQTLCRIIDGVASGIRYDAKDVHAQIKRLSFFPVHLDLKELPNLAMMKLAADISANTSYIVNSITFGYLTDHMRSIRNTRNVEYQR</sequence>
<evidence type="ECO:0000313" key="2">
    <source>
        <dbReference type="EMBL" id="KAJ3055578.1"/>
    </source>
</evidence>
<evidence type="ECO:0000256" key="1">
    <source>
        <dbReference type="SAM" id="MobiDB-lite"/>
    </source>
</evidence>
<comment type="caution">
    <text evidence="2">The sequence shown here is derived from an EMBL/GenBank/DDBJ whole genome shotgun (WGS) entry which is preliminary data.</text>
</comment>
<name>A0AAD5SIW4_9FUNG</name>
<keyword evidence="3" id="KW-1185">Reference proteome</keyword>
<dbReference type="EMBL" id="JADGJD010000072">
    <property type="protein sequence ID" value="KAJ3055578.1"/>
    <property type="molecule type" value="Genomic_DNA"/>
</dbReference>
<evidence type="ECO:0000313" key="3">
    <source>
        <dbReference type="Proteomes" id="UP001212841"/>
    </source>
</evidence>
<proteinExistence type="predicted"/>
<gene>
    <name evidence="2" type="ORF">HK097_010099</name>
</gene>
<reference evidence="2" key="1">
    <citation type="submission" date="2020-05" db="EMBL/GenBank/DDBJ databases">
        <title>Phylogenomic resolution of chytrid fungi.</title>
        <authorList>
            <person name="Stajich J.E."/>
            <person name="Amses K."/>
            <person name="Simmons R."/>
            <person name="Seto K."/>
            <person name="Myers J."/>
            <person name="Bonds A."/>
            <person name="Quandt C.A."/>
            <person name="Barry K."/>
            <person name="Liu P."/>
            <person name="Grigoriev I."/>
            <person name="Longcore J.E."/>
            <person name="James T.Y."/>
        </authorList>
    </citation>
    <scope>NUCLEOTIDE SEQUENCE</scope>
    <source>
        <strain evidence="2">JEL0318</strain>
    </source>
</reference>
<protein>
    <submittedName>
        <fullName evidence="2">Uncharacterized protein</fullName>
    </submittedName>
</protein>
<feature type="region of interest" description="Disordered" evidence="1">
    <location>
        <begin position="8"/>
        <end position="32"/>
    </location>
</feature>
<accession>A0AAD5SIW4</accession>
<feature type="compositionally biased region" description="Acidic residues" evidence="1">
    <location>
        <begin position="11"/>
        <end position="25"/>
    </location>
</feature>